<dbReference type="EMBL" id="QRGA01000009">
    <property type="protein sequence ID" value="RDU97773.1"/>
    <property type="molecule type" value="Genomic_DNA"/>
</dbReference>
<organism evidence="7 8">
    <name type="scientific">Trinickia dinghuensis</name>
    <dbReference type="NCBI Taxonomy" id="2291023"/>
    <lineage>
        <taxon>Bacteria</taxon>
        <taxon>Pseudomonadati</taxon>
        <taxon>Pseudomonadota</taxon>
        <taxon>Betaproteobacteria</taxon>
        <taxon>Burkholderiales</taxon>
        <taxon>Burkholderiaceae</taxon>
        <taxon>Trinickia</taxon>
    </lineage>
</organism>
<evidence type="ECO:0000256" key="3">
    <source>
        <dbReference type="ARBA" id="ARBA00022741"/>
    </source>
</evidence>
<dbReference type="Gene3D" id="3.30.1490.330">
    <property type="match status" value="1"/>
</dbReference>
<keyword evidence="4" id="KW-0067">ATP-binding</keyword>
<proteinExistence type="predicted"/>
<evidence type="ECO:0000256" key="5">
    <source>
        <dbReference type="ARBA" id="ARBA00022842"/>
    </source>
</evidence>
<gene>
    <name evidence="7" type="ORF">DWV00_18135</name>
</gene>
<dbReference type="AlphaFoldDB" id="A0A3D8JXA2"/>
<keyword evidence="2" id="KW-0479">Metal-binding</keyword>
<name>A0A3D8JXA2_9BURK</name>
<protein>
    <submittedName>
        <fullName evidence="7">Glutathionylspermidine synthase family protein</fullName>
    </submittedName>
</protein>
<dbReference type="GO" id="GO:0005524">
    <property type="term" value="F:ATP binding"/>
    <property type="evidence" value="ECO:0007669"/>
    <property type="project" value="UniProtKB-KW"/>
</dbReference>
<dbReference type="SUPFAM" id="SSF52440">
    <property type="entry name" value="PreATP-grasp domain"/>
    <property type="match status" value="1"/>
</dbReference>
<keyword evidence="5" id="KW-0460">Magnesium</keyword>
<evidence type="ECO:0000256" key="2">
    <source>
        <dbReference type="ARBA" id="ARBA00022723"/>
    </source>
</evidence>
<dbReference type="Proteomes" id="UP000256838">
    <property type="component" value="Unassembled WGS sequence"/>
</dbReference>
<keyword evidence="1" id="KW-0436">Ligase</keyword>
<feature type="domain" description="Glutathionylspermidine synthase pre-ATP-grasp-like" evidence="6">
    <location>
        <begin position="12"/>
        <end position="387"/>
    </location>
</feature>
<evidence type="ECO:0000313" key="7">
    <source>
        <dbReference type="EMBL" id="RDU97773.1"/>
    </source>
</evidence>
<dbReference type="GO" id="GO:0016874">
    <property type="term" value="F:ligase activity"/>
    <property type="evidence" value="ECO:0007669"/>
    <property type="project" value="UniProtKB-KW"/>
</dbReference>
<dbReference type="OrthoDB" id="9765517at2"/>
<evidence type="ECO:0000256" key="4">
    <source>
        <dbReference type="ARBA" id="ARBA00022840"/>
    </source>
</evidence>
<dbReference type="Pfam" id="PF03738">
    <property type="entry name" value="GSP_synth"/>
    <property type="match status" value="1"/>
</dbReference>
<evidence type="ECO:0000256" key="1">
    <source>
        <dbReference type="ARBA" id="ARBA00022598"/>
    </source>
</evidence>
<keyword evidence="3" id="KW-0547">Nucleotide-binding</keyword>
<evidence type="ECO:0000259" key="6">
    <source>
        <dbReference type="Pfam" id="PF03738"/>
    </source>
</evidence>
<reference evidence="7 8" key="1">
    <citation type="submission" date="2018-08" db="EMBL/GenBank/DDBJ databases">
        <title>Paraburkholderia sp. DHOM06 isolated from forest soil.</title>
        <authorList>
            <person name="Gao Z.-H."/>
            <person name="Qiu L.-H."/>
        </authorList>
    </citation>
    <scope>NUCLEOTIDE SEQUENCE [LARGE SCALE GENOMIC DNA]</scope>
    <source>
        <strain evidence="7 8">DHOM06</strain>
    </source>
</reference>
<comment type="caution">
    <text evidence="7">The sequence shown here is derived from an EMBL/GenBank/DDBJ whole genome shotgun (WGS) entry which is preliminary data.</text>
</comment>
<dbReference type="GO" id="GO:0046872">
    <property type="term" value="F:metal ion binding"/>
    <property type="evidence" value="ECO:0007669"/>
    <property type="project" value="UniProtKB-KW"/>
</dbReference>
<keyword evidence="8" id="KW-1185">Reference proteome</keyword>
<dbReference type="InterPro" id="IPR005494">
    <property type="entry name" value="GSPS_pre-ATP-grasp-like_dom"/>
</dbReference>
<accession>A0A3D8JXA2</accession>
<evidence type="ECO:0000313" key="8">
    <source>
        <dbReference type="Proteomes" id="UP000256838"/>
    </source>
</evidence>
<dbReference type="RefSeq" id="WP_115534965.1">
    <property type="nucleotide sequence ID" value="NZ_QRGA01000009.1"/>
</dbReference>
<dbReference type="InterPro" id="IPR016185">
    <property type="entry name" value="PreATP-grasp_dom_sf"/>
</dbReference>
<sequence>MDRIAQTPREGWPEKLESIGFHFHSLDEDDLPRVVDRNTFFYWREDVAYRFTLDEIERLYAAALELNRRCLDAVEHVISRNLFDRLAIPPAFADLIRTSWERDDPTLFGRFDMTLGADGQFKMYEYNADTPTSIIEASLAQWFWKEDVHPQADQFNSLHERLIERWRWIRGHYRDARLLHFACMFSSQEDVCNVEYLMDTAVQAGWAVKLIDMADIGSDGRGRFFDAENARMDLVFKLFPWEWMMRSEYADQLTIDACRWVEPPWKAVLSNKGILPILWALFPGHPNLLEASFDAEVFRGRAHARKPLLSREGANVTLITPEGRFDNPGMYGEEGYIYQAYAPAPRFDERFVTLGAWIVDDSPAGLCVREESGPIAKNTSFFTPHYIE</sequence>
<dbReference type="SUPFAM" id="SSF56059">
    <property type="entry name" value="Glutathione synthetase ATP-binding domain-like"/>
    <property type="match status" value="1"/>
</dbReference>